<comment type="similarity">
    <text evidence="9">Belongs to the 'phage' integrase family. XerC subfamily.</text>
</comment>
<feature type="active site" evidence="9">
    <location>
        <position position="142"/>
    </location>
</feature>
<comment type="subcellular location">
    <subcellularLocation>
        <location evidence="1 9">Cytoplasm</location>
    </subcellularLocation>
</comment>
<dbReference type="InterPro" id="IPR010998">
    <property type="entry name" value="Integrase_recombinase_N"/>
</dbReference>
<dbReference type="Pfam" id="PF02899">
    <property type="entry name" value="Phage_int_SAM_1"/>
    <property type="match status" value="1"/>
</dbReference>
<dbReference type="InterPro" id="IPR013762">
    <property type="entry name" value="Integrase-like_cat_sf"/>
</dbReference>
<dbReference type="PANTHER" id="PTHR30349:SF77">
    <property type="entry name" value="TYROSINE RECOMBINASE XERC"/>
    <property type="match status" value="1"/>
</dbReference>
<dbReference type="InterPro" id="IPR050090">
    <property type="entry name" value="Tyrosine_recombinase_XerCD"/>
</dbReference>
<dbReference type="PROSITE" id="PS51900">
    <property type="entry name" value="CB"/>
    <property type="match status" value="1"/>
</dbReference>
<evidence type="ECO:0000256" key="2">
    <source>
        <dbReference type="ARBA" id="ARBA00022490"/>
    </source>
</evidence>
<dbReference type="GO" id="GO:0006313">
    <property type="term" value="P:DNA transposition"/>
    <property type="evidence" value="ECO:0007669"/>
    <property type="project" value="UniProtKB-UniRule"/>
</dbReference>
<dbReference type="Gene3D" id="1.10.150.130">
    <property type="match status" value="1"/>
</dbReference>
<evidence type="ECO:0000256" key="7">
    <source>
        <dbReference type="ARBA" id="ARBA00023172"/>
    </source>
</evidence>
<feature type="active site" evidence="9">
    <location>
        <position position="232"/>
    </location>
</feature>
<feature type="active site" evidence="9">
    <location>
        <position position="229"/>
    </location>
</feature>
<evidence type="ECO:0000256" key="9">
    <source>
        <dbReference type="HAMAP-Rule" id="MF_01808"/>
    </source>
</evidence>
<gene>
    <name evidence="9" type="primary">xerC</name>
    <name evidence="12" type="ORF">IAB27_04850</name>
</gene>
<evidence type="ECO:0000259" key="11">
    <source>
        <dbReference type="PROSITE" id="PS51900"/>
    </source>
</evidence>
<dbReference type="InterPro" id="IPR023009">
    <property type="entry name" value="Tyrosine_recombinase_XerC/XerD"/>
</dbReference>
<evidence type="ECO:0000256" key="4">
    <source>
        <dbReference type="ARBA" id="ARBA00022829"/>
    </source>
</evidence>
<comment type="subunit">
    <text evidence="9">Forms a cyclic heterotetrameric complex composed of two molecules of XerC and two molecules of XerD.</text>
</comment>
<dbReference type="InterPro" id="IPR004107">
    <property type="entry name" value="Integrase_SAM-like_N"/>
</dbReference>
<keyword evidence="6 9" id="KW-0238">DNA-binding</keyword>
<feature type="domain" description="Core-binding (CB)" evidence="11">
    <location>
        <begin position="1"/>
        <end position="81"/>
    </location>
</feature>
<proteinExistence type="inferred from homology"/>
<evidence type="ECO:0000256" key="3">
    <source>
        <dbReference type="ARBA" id="ARBA00022618"/>
    </source>
</evidence>
<dbReference type="AlphaFoldDB" id="A0A9D1CYE6"/>
<sequence length="286" mass="33601">MKYVNDFLKYLQYEKHFSNYTVSNYQIDLEEFKTFINTEDPNDIKLESIRKYLKFLVDNKYSNRSISRKVSSLKSYFKYLDSEKLIKDNPAALISNPKIEKSLPNYLNYEDTDKLLNIPNLTTKDGKRDALILEMLYSSGVRVSELTNIKLKDIDFQDKKIIILGKGNKQRYVYFGTKCEELLNLYLKDHEGEYLLTNKHHEKLNERTVRKIVDDCAHKAHLTVHVTPHTLRHTYATHMLNEGADLKSVSDLLGHENLSTTQIYTHVSNERLRNVYLNAHPRAHKR</sequence>
<dbReference type="Gene3D" id="1.10.443.10">
    <property type="entry name" value="Intergrase catalytic core"/>
    <property type="match status" value="1"/>
</dbReference>
<feature type="active site" evidence="9">
    <location>
        <position position="255"/>
    </location>
</feature>
<dbReference type="Pfam" id="PF00589">
    <property type="entry name" value="Phage_integrase"/>
    <property type="match status" value="1"/>
</dbReference>
<dbReference type="NCBIfam" id="NF040815">
    <property type="entry name" value="recomb_XerA_Arch"/>
    <property type="match status" value="1"/>
</dbReference>
<keyword evidence="7 9" id="KW-0233">DNA recombination</keyword>
<organism evidence="12 13">
    <name type="scientific">Candidatus Coprosoma intestinipullorum</name>
    <dbReference type="NCBI Taxonomy" id="2840752"/>
    <lineage>
        <taxon>Bacteria</taxon>
        <taxon>Bacillati</taxon>
        <taxon>Bacillota</taxon>
        <taxon>Bacillota incertae sedis</taxon>
        <taxon>Candidatus Coprosoma</taxon>
    </lineage>
</organism>
<dbReference type="GO" id="GO:0009037">
    <property type="term" value="F:tyrosine-based site-specific recombinase activity"/>
    <property type="evidence" value="ECO:0007669"/>
    <property type="project" value="UniProtKB-UniRule"/>
</dbReference>
<evidence type="ECO:0000256" key="5">
    <source>
        <dbReference type="ARBA" id="ARBA00022908"/>
    </source>
</evidence>
<keyword evidence="5 9" id="KW-0229">DNA integration</keyword>
<dbReference type="Proteomes" id="UP000886786">
    <property type="component" value="Unassembled WGS sequence"/>
</dbReference>
<dbReference type="InterPro" id="IPR044068">
    <property type="entry name" value="CB"/>
</dbReference>
<dbReference type="GO" id="GO:0007059">
    <property type="term" value="P:chromosome segregation"/>
    <property type="evidence" value="ECO:0007669"/>
    <property type="project" value="UniProtKB-UniRule"/>
</dbReference>
<keyword evidence="3 9" id="KW-0132">Cell division</keyword>
<protein>
    <recommendedName>
        <fullName evidence="9">Tyrosine recombinase XerC</fullName>
    </recommendedName>
</protein>
<comment type="function">
    <text evidence="9">Site-specific tyrosine recombinase, which acts by catalyzing the cutting and rejoining of the recombining DNA molecules. The XerC-XerD complex is essential to convert dimers of the bacterial chromosome into monomers to permit their segregation at cell division. It also contributes to the segregational stability of plasmids.</text>
</comment>
<dbReference type="InterPro" id="IPR011010">
    <property type="entry name" value="DNA_brk_join_enz"/>
</dbReference>
<feature type="active site" description="O-(3'-phospho-DNA)-tyrosine intermediate" evidence="9">
    <location>
        <position position="264"/>
    </location>
</feature>
<keyword evidence="2 9" id="KW-0963">Cytoplasm</keyword>
<reference evidence="12" key="2">
    <citation type="journal article" date="2021" name="PeerJ">
        <title>Extensive microbial diversity within the chicken gut microbiome revealed by metagenomics and culture.</title>
        <authorList>
            <person name="Gilroy R."/>
            <person name="Ravi A."/>
            <person name="Getino M."/>
            <person name="Pursley I."/>
            <person name="Horton D.L."/>
            <person name="Alikhan N.F."/>
            <person name="Baker D."/>
            <person name="Gharbi K."/>
            <person name="Hall N."/>
            <person name="Watson M."/>
            <person name="Adriaenssens E.M."/>
            <person name="Foster-Nyarko E."/>
            <person name="Jarju S."/>
            <person name="Secka A."/>
            <person name="Antonio M."/>
            <person name="Oren A."/>
            <person name="Chaudhuri R.R."/>
            <person name="La Ragione R."/>
            <person name="Hildebrand F."/>
            <person name="Pallen M.J."/>
        </authorList>
    </citation>
    <scope>NUCLEOTIDE SEQUENCE</scope>
    <source>
        <strain evidence="12">CHK147-3167</strain>
    </source>
</reference>
<reference evidence="12" key="1">
    <citation type="submission" date="2020-10" db="EMBL/GenBank/DDBJ databases">
        <authorList>
            <person name="Gilroy R."/>
        </authorList>
    </citation>
    <scope>NUCLEOTIDE SEQUENCE</scope>
    <source>
        <strain evidence="12">CHK147-3167</strain>
    </source>
</reference>
<dbReference type="GO" id="GO:0003677">
    <property type="term" value="F:DNA binding"/>
    <property type="evidence" value="ECO:0007669"/>
    <property type="project" value="UniProtKB-UniRule"/>
</dbReference>
<keyword evidence="8 9" id="KW-0131">Cell cycle</keyword>
<evidence type="ECO:0000259" key="10">
    <source>
        <dbReference type="PROSITE" id="PS51898"/>
    </source>
</evidence>
<dbReference type="PANTHER" id="PTHR30349">
    <property type="entry name" value="PHAGE INTEGRASE-RELATED"/>
    <property type="match status" value="1"/>
</dbReference>
<evidence type="ECO:0000313" key="12">
    <source>
        <dbReference type="EMBL" id="HIQ90933.1"/>
    </source>
</evidence>
<dbReference type="CDD" id="cd00798">
    <property type="entry name" value="INT_XerDC_C"/>
    <property type="match status" value="1"/>
</dbReference>
<feature type="domain" description="Tyr recombinase" evidence="10">
    <location>
        <begin position="102"/>
        <end position="277"/>
    </location>
</feature>
<evidence type="ECO:0000256" key="1">
    <source>
        <dbReference type="ARBA" id="ARBA00004496"/>
    </source>
</evidence>
<dbReference type="InterPro" id="IPR002104">
    <property type="entry name" value="Integrase_catalytic"/>
</dbReference>
<feature type="active site" evidence="9">
    <location>
        <position position="166"/>
    </location>
</feature>
<accession>A0A9D1CYE6</accession>
<evidence type="ECO:0000313" key="13">
    <source>
        <dbReference type="Proteomes" id="UP000886786"/>
    </source>
</evidence>
<evidence type="ECO:0000256" key="6">
    <source>
        <dbReference type="ARBA" id="ARBA00023125"/>
    </source>
</evidence>
<dbReference type="EMBL" id="DVFV01000089">
    <property type="protein sequence ID" value="HIQ90933.1"/>
    <property type="molecule type" value="Genomic_DNA"/>
</dbReference>
<dbReference type="GO" id="GO:0005737">
    <property type="term" value="C:cytoplasm"/>
    <property type="evidence" value="ECO:0007669"/>
    <property type="project" value="UniProtKB-SubCell"/>
</dbReference>
<evidence type="ECO:0000256" key="8">
    <source>
        <dbReference type="ARBA" id="ARBA00023306"/>
    </source>
</evidence>
<dbReference type="PROSITE" id="PS51898">
    <property type="entry name" value="TYR_RECOMBINASE"/>
    <property type="match status" value="1"/>
</dbReference>
<dbReference type="HAMAP" id="MF_01808">
    <property type="entry name" value="Recomb_XerC_XerD"/>
    <property type="match status" value="1"/>
</dbReference>
<name>A0A9D1CYE6_9FIRM</name>
<comment type="caution">
    <text evidence="12">The sequence shown here is derived from an EMBL/GenBank/DDBJ whole genome shotgun (WGS) entry which is preliminary data.</text>
</comment>
<dbReference type="GO" id="GO:0051301">
    <property type="term" value="P:cell division"/>
    <property type="evidence" value="ECO:0007669"/>
    <property type="project" value="UniProtKB-KW"/>
</dbReference>
<dbReference type="SUPFAM" id="SSF56349">
    <property type="entry name" value="DNA breaking-rejoining enzymes"/>
    <property type="match status" value="1"/>
</dbReference>
<keyword evidence="4 9" id="KW-0159">Chromosome partition</keyword>